<dbReference type="RefSeq" id="WP_142930266.1">
    <property type="nucleotide sequence ID" value="NZ_ML660125.1"/>
</dbReference>
<dbReference type="OrthoDB" id="8450629at2"/>
<proteinExistence type="predicted"/>
<evidence type="ECO:0000313" key="1">
    <source>
        <dbReference type="EMBL" id="TQV65817.1"/>
    </source>
</evidence>
<accession>A0A545SLF3</accession>
<dbReference type="EMBL" id="VHSG01000050">
    <property type="protein sequence ID" value="TQV65817.1"/>
    <property type="molecule type" value="Genomic_DNA"/>
</dbReference>
<reference evidence="1 2" key="1">
    <citation type="submission" date="2019-06" db="EMBL/GenBank/DDBJ databases">
        <title>Whole genome sequence for Cellvibrionaceae sp. R142.</title>
        <authorList>
            <person name="Wang G."/>
        </authorList>
    </citation>
    <scope>NUCLEOTIDE SEQUENCE [LARGE SCALE GENOMIC DNA]</scope>
    <source>
        <strain evidence="1 2">R142</strain>
    </source>
</reference>
<evidence type="ECO:0000313" key="2">
    <source>
        <dbReference type="Proteomes" id="UP000319732"/>
    </source>
</evidence>
<dbReference type="Proteomes" id="UP000319732">
    <property type="component" value="Unassembled WGS sequence"/>
</dbReference>
<keyword evidence="2" id="KW-1185">Reference proteome</keyword>
<name>A0A545SLF3_9GAMM</name>
<organism evidence="1 2">
    <name type="scientific">Exilibacterium tricleocarpae</name>
    <dbReference type="NCBI Taxonomy" id="2591008"/>
    <lineage>
        <taxon>Bacteria</taxon>
        <taxon>Pseudomonadati</taxon>
        <taxon>Pseudomonadota</taxon>
        <taxon>Gammaproteobacteria</taxon>
        <taxon>Cellvibrionales</taxon>
        <taxon>Cellvibrionaceae</taxon>
        <taxon>Exilibacterium</taxon>
    </lineage>
</organism>
<dbReference type="AlphaFoldDB" id="A0A545SLF3"/>
<comment type="caution">
    <text evidence="1">The sequence shown here is derived from an EMBL/GenBank/DDBJ whole genome shotgun (WGS) entry which is preliminary data.</text>
</comment>
<gene>
    <name evidence="1" type="ORF">FKG94_28020</name>
</gene>
<protein>
    <submittedName>
        <fullName evidence="1">Uncharacterized protein</fullName>
    </submittedName>
</protein>
<sequence length="124" mass="14223">MDDRAFTKIIEFLEKVPAITGTIGKGSGDDGCWWVKFTIDINHEFAWHTVQEFGHVLNYMSLDERLPTTFQPVSPPPYMNGGPDEYLSWVIECHDPEFKPGTCAEWLTGRLPNPVEDHEQWAIE</sequence>